<proteinExistence type="predicted"/>
<feature type="domain" description="BTB" evidence="4">
    <location>
        <begin position="11"/>
        <end position="78"/>
    </location>
</feature>
<evidence type="ECO:0000313" key="5">
    <source>
        <dbReference type="EMBL" id="CAH3104468.1"/>
    </source>
</evidence>
<protein>
    <recommendedName>
        <fullName evidence="4">BTB domain-containing protein</fullName>
    </recommendedName>
</protein>
<evidence type="ECO:0000256" key="2">
    <source>
        <dbReference type="ARBA" id="ARBA00022737"/>
    </source>
</evidence>
<dbReference type="Pfam" id="PF15898">
    <property type="entry name" value="PRKG1_interact"/>
    <property type="match status" value="1"/>
</dbReference>
<accession>A0AAU9WA45</accession>
<dbReference type="Pfam" id="PF00651">
    <property type="entry name" value="BTB"/>
    <property type="match status" value="1"/>
</dbReference>
<dbReference type="EMBL" id="CALNXJ010000009">
    <property type="protein sequence ID" value="CAH3104468.1"/>
    <property type="molecule type" value="Genomic_DNA"/>
</dbReference>
<dbReference type="SMART" id="SM00875">
    <property type="entry name" value="BACK"/>
    <property type="match status" value="1"/>
</dbReference>
<keyword evidence="1" id="KW-0880">Kelch repeat</keyword>
<reference evidence="5 6" key="1">
    <citation type="submission" date="2022-05" db="EMBL/GenBank/DDBJ databases">
        <authorList>
            <consortium name="Genoscope - CEA"/>
            <person name="William W."/>
        </authorList>
    </citation>
    <scope>NUCLEOTIDE SEQUENCE [LARGE SCALE GENOMIC DNA]</scope>
</reference>
<dbReference type="SMART" id="SM00225">
    <property type="entry name" value="BTB"/>
    <property type="match status" value="1"/>
</dbReference>
<dbReference type="PANTHER" id="PTHR24412:SF497">
    <property type="entry name" value="KELCH-LIKE PROTEIN 18"/>
    <property type="match status" value="1"/>
</dbReference>
<dbReference type="SUPFAM" id="SSF54695">
    <property type="entry name" value="POZ domain"/>
    <property type="match status" value="1"/>
</dbReference>
<keyword evidence="3" id="KW-0175">Coiled coil</keyword>
<dbReference type="InterPro" id="IPR031775">
    <property type="entry name" value="PRKG1_interact"/>
</dbReference>
<dbReference type="AlphaFoldDB" id="A0AAU9WA45"/>
<keyword evidence="2" id="KW-0677">Repeat</keyword>
<dbReference type="Gene3D" id="3.30.710.10">
    <property type="entry name" value="Potassium Channel Kv1.1, Chain A"/>
    <property type="match status" value="1"/>
</dbReference>
<dbReference type="InterPro" id="IPR011705">
    <property type="entry name" value="BACK"/>
</dbReference>
<dbReference type="PANTHER" id="PTHR24412">
    <property type="entry name" value="KELCH PROTEIN"/>
    <property type="match status" value="1"/>
</dbReference>
<organism evidence="5 6">
    <name type="scientific">Pocillopora meandrina</name>
    <dbReference type="NCBI Taxonomy" id="46732"/>
    <lineage>
        <taxon>Eukaryota</taxon>
        <taxon>Metazoa</taxon>
        <taxon>Cnidaria</taxon>
        <taxon>Anthozoa</taxon>
        <taxon>Hexacorallia</taxon>
        <taxon>Scleractinia</taxon>
        <taxon>Astrocoeniina</taxon>
        <taxon>Pocilloporidae</taxon>
        <taxon>Pocillopora</taxon>
    </lineage>
</organism>
<sequence length="347" mass="40350">MDDFRRQEILCDTILQVDGQEFPAHKNVLAACSEYFLGLFTSDLKEKHQLEVKLEGFRAFVMNDLLHYIYTGEVEITDENVKELVFAADYLLITSLKDKGSEYLEGILNPSNCLSMRAFSEKFDCEELMDKSESFILENFVAVSKSEEFLHLCLSEIEKLITLDDVIVETEEQVYEAVVSWVKHDVNNRRENFPRLLSQVRLGCMSKYYIAEYVEKEELVTNNLECTKLLYEAMKSYALHGPQRQPIRDICKTRKYCNIAEDFQLRQDSPKSKGSNKRIEQKVQKDSETIQMQKLLEKIEDYESQLEDYESELDKANKELEILRTENACLKGENSSLLRVISQISAQ</sequence>
<dbReference type="Pfam" id="PF07707">
    <property type="entry name" value="BACK"/>
    <property type="match status" value="1"/>
</dbReference>
<evidence type="ECO:0000256" key="1">
    <source>
        <dbReference type="ARBA" id="ARBA00022441"/>
    </source>
</evidence>
<comment type="caution">
    <text evidence="5">The sequence shown here is derived from an EMBL/GenBank/DDBJ whole genome shotgun (WGS) entry which is preliminary data.</text>
</comment>
<dbReference type="Gene3D" id="1.25.40.420">
    <property type="match status" value="1"/>
</dbReference>
<keyword evidence="6" id="KW-1185">Reference proteome</keyword>
<gene>
    <name evidence="5" type="ORF">PMEA_00034745</name>
</gene>
<dbReference type="InterPro" id="IPR000210">
    <property type="entry name" value="BTB/POZ_dom"/>
</dbReference>
<evidence type="ECO:0000313" key="6">
    <source>
        <dbReference type="Proteomes" id="UP001159428"/>
    </source>
</evidence>
<feature type="coiled-coil region" evidence="3">
    <location>
        <begin position="285"/>
        <end position="333"/>
    </location>
</feature>
<dbReference type="GO" id="GO:0019901">
    <property type="term" value="F:protein kinase binding"/>
    <property type="evidence" value="ECO:0007669"/>
    <property type="project" value="InterPro"/>
</dbReference>
<dbReference type="Proteomes" id="UP001159428">
    <property type="component" value="Unassembled WGS sequence"/>
</dbReference>
<dbReference type="InterPro" id="IPR011333">
    <property type="entry name" value="SKP1/BTB/POZ_sf"/>
</dbReference>
<evidence type="ECO:0000259" key="4">
    <source>
        <dbReference type="PROSITE" id="PS50097"/>
    </source>
</evidence>
<dbReference type="FunFam" id="1.25.40.420:FF:000001">
    <property type="entry name" value="Kelch-like family member 12"/>
    <property type="match status" value="1"/>
</dbReference>
<name>A0AAU9WA45_9CNID</name>
<evidence type="ECO:0000256" key="3">
    <source>
        <dbReference type="SAM" id="Coils"/>
    </source>
</evidence>
<dbReference type="PROSITE" id="PS50097">
    <property type="entry name" value="BTB"/>
    <property type="match status" value="1"/>
</dbReference>